<feature type="domain" description="SHS2" evidence="1">
    <location>
        <begin position="6"/>
        <end position="187"/>
    </location>
</feature>
<sequence>MQKRIIAAVDFGSSKLSASLGRAEEEEINILGTSFLPSQGIEKGFITDEVKCEKAFTELLDKLKAITNESITEIYAGISTRRLRIVEVFPTINLKEGKVFSKHIKRAIEKGKKIVNLLEGEEVVDIIINYYNLDDKIIYDNVTGWMGNILKINITAILGPSMELNKFKKVITDNGYIFKGFKVNIVAGRKIFLQENKNMDSRVLIDIGGETSDFALFNNGVLRYLDNIPVGGNNVTRDLSVCGKFSMGEAENIKLIYSSNYETIYNDESIEEIVEVGTSKVSKTLFYEVTKARLEELLKIVNSGLKNTSYYRGICSIIIYGDGISYYQNILDLVKNEFNQNAKIVTKDDLGMKNSFNITSLALVKDVFDNFKLLSKNSTEIEVEYLLNEMKDDKSLEKTESGILGRLKGFLKDIF</sequence>
<keyword evidence="2" id="KW-0132">Cell division</keyword>
<dbReference type="InterPro" id="IPR003494">
    <property type="entry name" value="SHS2_FtsA"/>
</dbReference>
<dbReference type="Pfam" id="PF14450">
    <property type="entry name" value="FtsA"/>
    <property type="match status" value="1"/>
</dbReference>
<dbReference type="GO" id="GO:0051301">
    <property type="term" value="P:cell division"/>
    <property type="evidence" value="ECO:0007669"/>
    <property type="project" value="UniProtKB-KW"/>
</dbReference>
<dbReference type="RefSeq" id="WP_191767720.1">
    <property type="nucleotide sequence ID" value="NZ_JACSRA010000004.1"/>
</dbReference>
<keyword evidence="2" id="KW-0131">Cell cycle</keyword>
<dbReference type="InterPro" id="IPR050696">
    <property type="entry name" value="FtsA/MreB"/>
</dbReference>
<gene>
    <name evidence="2" type="ORF">H9661_03265</name>
</gene>
<dbReference type="SMART" id="SM00842">
    <property type="entry name" value="FtsA"/>
    <property type="match status" value="1"/>
</dbReference>
<dbReference type="EMBL" id="JACSRA010000004">
    <property type="protein sequence ID" value="MBD7910370.1"/>
    <property type="molecule type" value="Genomic_DNA"/>
</dbReference>
<dbReference type="Proteomes" id="UP000627781">
    <property type="component" value="Unassembled WGS sequence"/>
</dbReference>
<keyword evidence="3" id="KW-1185">Reference proteome</keyword>
<comment type="caution">
    <text evidence="2">The sequence shown here is derived from an EMBL/GenBank/DDBJ whole genome shotgun (WGS) entry which is preliminary data.</text>
</comment>
<name>A0ABR8PQB1_9CLOT</name>
<organism evidence="2 3">
    <name type="scientific">Clostridium cibarium</name>
    <dbReference type="NCBI Taxonomy" id="2762247"/>
    <lineage>
        <taxon>Bacteria</taxon>
        <taxon>Bacillati</taxon>
        <taxon>Bacillota</taxon>
        <taxon>Clostridia</taxon>
        <taxon>Eubacteriales</taxon>
        <taxon>Clostridiaceae</taxon>
        <taxon>Clostridium</taxon>
    </lineage>
</organism>
<dbReference type="PANTHER" id="PTHR32432">
    <property type="entry name" value="CELL DIVISION PROTEIN FTSA-RELATED"/>
    <property type="match status" value="1"/>
</dbReference>
<dbReference type="PANTHER" id="PTHR32432:SF4">
    <property type="entry name" value="CELL DIVISION PROTEIN FTSA"/>
    <property type="match status" value="1"/>
</dbReference>
<evidence type="ECO:0000259" key="1">
    <source>
        <dbReference type="SMART" id="SM00842"/>
    </source>
</evidence>
<evidence type="ECO:0000313" key="2">
    <source>
        <dbReference type="EMBL" id="MBD7910370.1"/>
    </source>
</evidence>
<reference evidence="2 3" key="1">
    <citation type="submission" date="2020-08" db="EMBL/GenBank/DDBJ databases">
        <title>A Genomic Blueprint of the Chicken Gut Microbiome.</title>
        <authorList>
            <person name="Gilroy R."/>
            <person name="Ravi A."/>
            <person name="Getino M."/>
            <person name="Pursley I."/>
            <person name="Horton D.L."/>
            <person name="Alikhan N.-F."/>
            <person name="Baker D."/>
            <person name="Gharbi K."/>
            <person name="Hall N."/>
            <person name="Watson M."/>
            <person name="Adriaenssens E.M."/>
            <person name="Foster-Nyarko E."/>
            <person name="Jarju S."/>
            <person name="Secka A."/>
            <person name="Antonio M."/>
            <person name="Oren A."/>
            <person name="Chaudhuri R."/>
            <person name="La Ragione R.M."/>
            <person name="Hildebrand F."/>
            <person name="Pallen M.J."/>
        </authorList>
    </citation>
    <scope>NUCLEOTIDE SEQUENCE [LARGE SCALE GENOMIC DNA]</scope>
    <source>
        <strain evidence="2 3">Sa3CVN1</strain>
    </source>
</reference>
<proteinExistence type="predicted"/>
<accession>A0ABR8PQB1</accession>
<dbReference type="Gene3D" id="3.30.420.40">
    <property type="match status" value="2"/>
</dbReference>
<evidence type="ECO:0000313" key="3">
    <source>
        <dbReference type="Proteomes" id="UP000627781"/>
    </source>
</evidence>
<dbReference type="InterPro" id="IPR043129">
    <property type="entry name" value="ATPase_NBD"/>
</dbReference>
<dbReference type="SUPFAM" id="SSF53067">
    <property type="entry name" value="Actin-like ATPase domain"/>
    <property type="match status" value="2"/>
</dbReference>
<protein>
    <submittedName>
        <fullName evidence="2">Cell division protein FtsA</fullName>
    </submittedName>
</protein>